<dbReference type="SUPFAM" id="SSF51735">
    <property type="entry name" value="NAD(P)-binding Rossmann-fold domains"/>
    <property type="match status" value="1"/>
</dbReference>
<dbReference type="GO" id="GO:0000166">
    <property type="term" value="F:nucleotide binding"/>
    <property type="evidence" value="ECO:0007669"/>
    <property type="project" value="InterPro"/>
</dbReference>
<proteinExistence type="predicted"/>
<dbReference type="PANTHER" id="PTHR43818">
    <property type="entry name" value="BCDNA.GH03377"/>
    <property type="match status" value="1"/>
</dbReference>
<dbReference type="GO" id="GO:0016491">
    <property type="term" value="F:oxidoreductase activity"/>
    <property type="evidence" value="ECO:0007669"/>
    <property type="project" value="UniProtKB-KW"/>
</dbReference>
<dbReference type="Pfam" id="PF01408">
    <property type="entry name" value="GFO_IDH_MocA"/>
    <property type="match status" value="1"/>
</dbReference>
<dbReference type="AlphaFoldDB" id="A0AA96LPT5"/>
<evidence type="ECO:0000313" key="3">
    <source>
        <dbReference type="EMBL" id="WNR46022.1"/>
    </source>
</evidence>
<keyword evidence="4" id="KW-1185">Reference proteome</keyword>
<dbReference type="InterPro" id="IPR036291">
    <property type="entry name" value="NAD(P)-bd_dom_sf"/>
</dbReference>
<accession>A0AA96LPT5</accession>
<reference evidence="3" key="1">
    <citation type="submission" date="2022-02" db="EMBL/GenBank/DDBJ databases">
        <title>Paenibacillus sp. MBLB1832 Whole Genome Shotgun Sequencing.</title>
        <authorList>
            <person name="Hwang C.Y."/>
            <person name="Cho E.-S."/>
            <person name="Seo M.-J."/>
        </authorList>
    </citation>
    <scope>NUCLEOTIDE SEQUENCE</scope>
    <source>
        <strain evidence="3">MBLB1832</strain>
    </source>
</reference>
<evidence type="ECO:0000313" key="4">
    <source>
        <dbReference type="Proteomes" id="UP001304650"/>
    </source>
</evidence>
<dbReference type="KEGG" id="proo:MJB10_07980"/>
<dbReference type="Gene3D" id="3.30.360.10">
    <property type="entry name" value="Dihydrodipicolinate Reductase, domain 2"/>
    <property type="match status" value="1"/>
</dbReference>
<dbReference type="RefSeq" id="WP_314803271.1">
    <property type="nucleotide sequence ID" value="NZ_CP130319.1"/>
</dbReference>
<dbReference type="SUPFAM" id="SSF55347">
    <property type="entry name" value="Glyceraldehyde-3-phosphate dehydrogenase-like, C-terminal domain"/>
    <property type="match status" value="1"/>
</dbReference>
<sequence>MGIKIGVLGTGMFSKSFIPLFKVHPAVDKVVLADIDTERLGEVAHKFGISETYSSLDDLCGSDVDAIAIFTQRHLHASHTLQALRAGKHVYCAVPMAHSLEDVNAIVNEVTSSGLIYMSGETSYYYPSTIYCRNRFAKGEFGDFVYGEAQYLHDMSHGFYEAFQHSGGSDWKKVAGFPPMYYPTHSVSMILSVTGAKATHVSCLGYRERHEDGIFREEGNQWSNPFSNETALVRTSDGGMARFNEFRRVGWAGKNCVYMSMFGTQGSYEENGDSQIWTSIQHGDIQNLQEQLHSNDYVNQDVDITIPVSLRRDFESGLSKIHPIGRLPEEFVGMPNGHFGSHQFLADDFVKAISQYKLPPIHVWHAAKFCVPGIVAHESALRNGEMLSVPDFGEPKANWSHLE</sequence>
<dbReference type="Gene3D" id="3.40.50.720">
    <property type="entry name" value="NAD(P)-binding Rossmann-like Domain"/>
    <property type="match status" value="1"/>
</dbReference>
<evidence type="ECO:0000259" key="2">
    <source>
        <dbReference type="Pfam" id="PF01408"/>
    </source>
</evidence>
<dbReference type="EMBL" id="CP130319">
    <property type="protein sequence ID" value="WNR46022.1"/>
    <property type="molecule type" value="Genomic_DNA"/>
</dbReference>
<gene>
    <name evidence="3" type="ORF">MJB10_07980</name>
</gene>
<feature type="domain" description="Gfo/Idh/MocA-like oxidoreductase N-terminal" evidence="2">
    <location>
        <begin position="3"/>
        <end position="120"/>
    </location>
</feature>
<dbReference type="PANTHER" id="PTHR43818:SF11">
    <property type="entry name" value="BCDNA.GH03377"/>
    <property type="match status" value="1"/>
</dbReference>
<protein>
    <submittedName>
        <fullName evidence="3">Gfo/Idh/MocA family oxidoreductase</fullName>
    </submittedName>
</protein>
<evidence type="ECO:0000256" key="1">
    <source>
        <dbReference type="ARBA" id="ARBA00023002"/>
    </source>
</evidence>
<keyword evidence="1" id="KW-0560">Oxidoreductase</keyword>
<organism evidence="3 4">
    <name type="scientific">Paenibacillus roseopurpureus</name>
    <dbReference type="NCBI Taxonomy" id="2918901"/>
    <lineage>
        <taxon>Bacteria</taxon>
        <taxon>Bacillati</taxon>
        <taxon>Bacillota</taxon>
        <taxon>Bacilli</taxon>
        <taxon>Bacillales</taxon>
        <taxon>Paenibacillaceae</taxon>
        <taxon>Paenibacillus</taxon>
    </lineage>
</organism>
<name>A0AA96LPT5_9BACL</name>
<dbReference type="InterPro" id="IPR000683">
    <property type="entry name" value="Gfo/Idh/MocA-like_OxRdtase_N"/>
</dbReference>
<dbReference type="Proteomes" id="UP001304650">
    <property type="component" value="Chromosome"/>
</dbReference>
<dbReference type="InterPro" id="IPR050463">
    <property type="entry name" value="Gfo/Idh/MocA_oxidrdct_glycsds"/>
</dbReference>